<dbReference type="InterPro" id="IPR039532">
    <property type="entry name" value="TetR_C_Firmicutes"/>
</dbReference>
<dbReference type="Pfam" id="PF14278">
    <property type="entry name" value="TetR_C_8"/>
    <property type="match status" value="1"/>
</dbReference>
<dbReference type="InterPro" id="IPR009057">
    <property type="entry name" value="Homeodomain-like_sf"/>
</dbReference>
<keyword evidence="1 2" id="KW-0238">DNA-binding</keyword>
<dbReference type="PANTHER" id="PTHR43479">
    <property type="entry name" value="ACREF/ENVCD OPERON REPRESSOR-RELATED"/>
    <property type="match status" value="1"/>
</dbReference>
<comment type="caution">
    <text evidence="4">The sequence shown here is derived from an EMBL/GenBank/DDBJ whole genome shotgun (WGS) entry which is preliminary data.</text>
</comment>
<dbReference type="InterPro" id="IPR001647">
    <property type="entry name" value="HTH_TetR"/>
</dbReference>
<feature type="DNA-binding region" description="H-T-H motif" evidence="2">
    <location>
        <begin position="33"/>
        <end position="52"/>
    </location>
</feature>
<dbReference type="SUPFAM" id="SSF46689">
    <property type="entry name" value="Homeodomain-like"/>
    <property type="match status" value="1"/>
</dbReference>
<dbReference type="InterPro" id="IPR050624">
    <property type="entry name" value="HTH-type_Tx_Regulator"/>
</dbReference>
<sequence>MAQKIDRRIKRTKALLQKSLLELMKSKPVKNITIKELVDFADINRSTFYLHYTSVYDILDELEQNLLDQLYQVFDDYPQNYDEEDSFSFISAMLQIVFDNQETCNILLNPKYNTGFIDKVQILLDQKVAERLQHILGSDFKISGYLSSFYIAGCMGMLRVWQFDENRPSPDQMARMCYGLIMNTIQQMKQASSEVLSAWDTDQETQ</sequence>
<dbReference type="RefSeq" id="WP_256132174.1">
    <property type="nucleotide sequence ID" value="NZ_JANFXK010000009.1"/>
</dbReference>
<gene>
    <name evidence="4" type="ORF">NE619_09595</name>
</gene>
<dbReference type="PROSITE" id="PS50977">
    <property type="entry name" value="HTH_TETR_2"/>
    <property type="match status" value="1"/>
</dbReference>
<feature type="domain" description="HTH tetR-type" evidence="3">
    <location>
        <begin position="10"/>
        <end position="70"/>
    </location>
</feature>
<organism evidence="4 5">
    <name type="scientific">Anaerovorax odorimutans</name>
    <dbReference type="NCBI Taxonomy" id="109327"/>
    <lineage>
        <taxon>Bacteria</taxon>
        <taxon>Bacillati</taxon>
        <taxon>Bacillota</taxon>
        <taxon>Clostridia</taxon>
        <taxon>Peptostreptococcales</taxon>
        <taxon>Anaerovoracaceae</taxon>
        <taxon>Anaerovorax</taxon>
    </lineage>
</organism>
<dbReference type="PANTHER" id="PTHR43479:SF7">
    <property type="entry name" value="TETR-FAMILY TRANSCRIPTIONAL REGULATOR"/>
    <property type="match status" value="1"/>
</dbReference>
<evidence type="ECO:0000256" key="1">
    <source>
        <dbReference type="ARBA" id="ARBA00023125"/>
    </source>
</evidence>
<dbReference type="Proteomes" id="UP001524502">
    <property type="component" value="Unassembled WGS sequence"/>
</dbReference>
<dbReference type="Gene3D" id="1.10.357.10">
    <property type="entry name" value="Tetracycline Repressor, domain 2"/>
    <property type="match status" value="1"/>
</dbReference>
<evidence type="ECO:0000256" key="2">
    <source>
        <dbReference type="PROSITE-ProRule" id="PRU00335"/>
    </source>
</evidence>
<dbReference type="EMBL" id="JANFXK010000009">
    <property type="protein sequence ID" value="MCQ4636984.1"/>
    <property type="molecule type" value="Genomic_DNA"/>
</dbReference>
<keyword evidence="5" id="KW-1185">Reference proteome</keyword>
<evidence type="ECO:0000313" key="4">
    <source>
        <dbReference type="EMBL" id="MCQ4636984.1"/>
    </source>
</evidence>
<protein>
    <submittedName>
        <fullName evidence="4">TetR family transcriptional regulator C-terminal domain-containing protein</fullName>
    </submittedName>
</protein>
<evidence type="ECO:0000313" key="5">
    <source>
        <dbReference type="Proteomes" id="UP001524502"/>
    </source>
</evidence>
<reference evidence="4 5" key="1">
    <citation type="submission" date="2022-06" db="EMBL/GenBank/DDBJ databases">
        <title>Isolation of gut microbiota from human fecal samples.</title>
        <authorList>
            <person name="Pamer E.G."/>
            <person name="Barat B."/>
            <person name="Waligurski E."/>
            <person name="Medina S."/>
            <person name="Paddock L."/>
            <person name="Mostad J."/>
        </authorList>
    </citation>
    <scope>NUCLEOTIDE SEQUENCE [LARGE SCALE GENOMIC DNA]</scope>
    <source>
        <strain evidence="4 5">SL.3.17</strain>
    </source>
</reference>
<evidence type="ECO:0000259" key="3">
    <source>
        <dbReference type="PROSITE" id="PS50977"/>
    </source>
</evidence>
<name>A0ABT1RP92_9FIRM</name>
<proteinExistence type="predicted"/>
<accession>A0ABT1RP92</accession>